<name>A0A401IGJ8_APHSA</name>
<dbReference type="Proteomes" id="UP000287247">
    <property type="component" value="Unassembled WGS sequence"/>
</dbReference>
<accession>A0A401IGJ8</accession>
<evidence type="ECO:0000256" key="1">
    <source>
        <dbReference type="ARBA" id="ARBA00007100"/>
    </source>
</evidence>
<comment type="caution">
    <text evidence="3">The sequence shown here is derived from an EMBL/GenBank/DDBJ whole genome shotgun (WGS) entry which is preliminary data.</text>
</comment>
<feature type="domain" description="Protein SirB1 N-terminal" evidence="2">
    <location>
        <begin position="38"/>
        <end position="189"/>
    </location>
</feature>
<keyword evidence="4" id="KW-1185">Reference proteome</keyword>
<proteinExistence type="inferred from homology"/>
<dbReference type="Pfam" id="PF13371">
    <property type="entry name" value="TPR_9"/>
    <property type="match status" value="1"/>
</dbReference>
<reference evidence="4" key="1">
    <citation type="submission" date="2017-05" db="EMBL/GenBank/DDBJ databases">
        <title>Physiological properties and genetic analysis related to exopolysaccharide production of fresh-water unicellular cyanobacterium Aphanothece sacrum, Suizenji Nori, that has been cultured as a food source in Japan.</title>
        <authorList>
            <person name="Kanesaki Y."/>
            <person name="Yoshikawa S."/>
            <person name="Ohki K."/>
        </authorList>
    </citation>
    <scope>NUCLEOTIDE SEQUENCE [LARGE SCALE GENOMIC DNA]</scope>
    <source>
        <strain evidence="4">FPU1</strain>
    </source>
</reference>
<dbReference type="Pfam" id="PF13369">
    <property type="entry name" value="Transglut_core2"/>
    <property type="match status" value="1"/>
</dbReference>
<evidence type="ECO:0000313" key="4">
    <source>
        <dbReference type="Proteomes" id="UP000287247"/>
    </source>
</evidence>
<evidence type="ECO:0000259" key="2">
    <source>
        <dbReference type="Pfam" id="PF13369"/>
    </source>
</evidence>
<dbReference type="PANTHER" id="PTHR31350:SF21">
    <property type="entry name" value="F-BOX ONLY PROTEIN 21"/>
    <property type="match status" value="1"/>
</dbReference>
<dbReference type="PANTHER" id="PTHR31350">
    <property type="entry name" value="SI:DKEY-261L7.2"/>
    <property type="match status" value="1"/>
</dbReference>
<dbReference type="SUPFAM" id="SSF48452">
    <property type="entry name" value="TPR-like"/>
    <property type="match status" value="1"/>
</dbReference>
<dbReference type="InterPro" id="IPR032698">
    <property type="entry name" value="SirB1_N"/>
</dbReference>
<dbReference type="InterPro" id="IPR011990">
    <property type="entry name" value="TPR-like_helical_dom_sf"/>
</dbReference>
<comment type="similarity">
    <text evidence="1">Belongs to the UPF0162 family.</text>
</comment>
<dbReference type="EMBL" id="BDQK01000007">
    <property type="protein sequence ID" value="GBF80336.1"/>
    <property type="molecule type" value="Genomic_DNA"/>
</dbReference>
<evidence type="ECO:0000313" key="3">
    <source>
        <dbReference type="EMBL" id="GBF80336.1"/>
    </source>
</evidence>
<organism evidence="3 4">
    <name type="scientific">Aphanothece sacrum FPU1</name>
    <dbReference type="NCBI Taxonomy" id="1920663"/>
    <lineage>
        <taxon>Bacteria</taxon>
        <taxon>Bacillati</taxon>
        <taxon>Cyanobacteriota</taxon>
        <taxon>Cyanophyceae</taxon>
        <taxon>Oscillatoriophycideae</taxon>
        <taxon>Chroococcales</taxon>
        <taxon>Aphanothecaceae</taxon>
        <taxon>Aphanothece</taxon>
    </lineage>
</organism>
<gene>
    <name evidence="3" type="ORF">AsFPU1_1737</name>
</gene>
<sequence length="267" mass="31416">MIMQQFSLEINQPDHKINVAKAALLYAKDEYGYLDIEDYLNRLETMASQIKKRLPGTSYPLKVIKVINQYLFEQLGFQGNQNDYYDPRNSYLNQVIDRGMGIPITLSVVYLEIAKRINFPMVGIGIPGHFMIRPDFKDVGIFVDVFNQGEILFKEDCEAKLKEIYQQNIELEPHFIEPVSNQQLLGRMLTNLKYIYLNRQEYVKMLRIIELILLIFPNHPIEIRDRGLLYYQIEEWQKAIHDLQLYLKILPTAQDGDAIRQLLQKIE</sequence>
<dbReference type="Gene3D" id="1.25.40.10">
    <property type="entry name" value="Tetratricopeptide repeat domain"/>
    <property type="match status" value="1"/>
</dbReference>
<dbReference type="AlphaFoldDB" id="A0A401IGJ8"/>
<protein>
    <submittedName>
        <fullName evidence="3">SirB1protein</fullName>
    </submittedName>
</protein>